<accession>A0A0E0EXA5</accession>
<dbReference type="HOGENOM" id="CLU_2780126_0_0_1"/>
<proteinExistence type="predicted"/>
<protein>
    <submittedName>
        <fullName evidence="1">Uncharacterized protein</fullName>
    </submittedName>
</protein>
<dbReference type="Gramene" id="OMERI10G05890.1">
    <property type="protein sequence ID" value="OMERI10G05890.1"/>
    <property type="gene ID" value="OMERI10G05890"/>
</dbReference>
<reference evidence="1" key="2">
    <citation type="submission" date="2018-05" db="EMBL/GenBank/DDBJ databases">
        <title>OmerRS3 (Oryza meridionalis Reference Sequence Version 3).</title>
        <authorList>
            <person name="Zhang J."/>
            <person name="Kudrna D."/>
            <person name="Lee S."/>
            <person name="Talag J."/>
            <person name="Welchert J."/>
            <person name="Wing R.A."/>
        </authorList>
    </citation>
    <scope>NUCLEOTIDE SEQUENCE [LARGE SCALE GENOMIC DNA]</scope>
    <source>
        <strain evidence="1">cv. OR44</strain>
    </source>
</reference>
<dbReference type="Proteomes" id="UP000008021">
    <property type="component" value="Chromosome 10"/>
</dbReference>
<evidence type="ECO:0000313" key="2">
    <source>
        <dbReference type="Proteomes" id="UP000008021"/>
    </source>
</evidence>
<name>A0A0E0EXA5_9ORYZ</name>
<keyword evidence="2" id="KW-1185">Reference proteome</keyword>
<dbReference type="EnsemblPlants" id="OMERI10G05890.1">
    <property type="protein sequence ID" value="OMERI10G05890.1"/>
    <property type="gene ID" value="OMERI10G05890"/>
</dbReference>
<reference evidence="1" key="1">
    <citation type="submission" date="2015-04" db="UniProtKB">
        <authorList>
            <consortium name="EnsemblPlants"/>
        </authorList>
    </citation>
    <scope>IDENTIFICATION</scope>
</reference>
<sequence>MEDSSIHAAAAASSIAVLRRRRLFHRAAPVLHGGLRSGTGVLTSSLQRRRGGEATVMALGGAVERSREE</sequence>
<organism evidence="1">
    <name type="scientific">Oryza meridionalis</name>
    <dbReference type="NCBI Taxonomy" id="40149"/>
    <lineage>
        <taxon>Eukaryota</taxon>
        <taxon>Viridiplantae</taxon>
        <taxon>Streptophyta</taxon>
        <taxon>Embryophyta</taxon>
        <taxon>Tracheophyta</taxon>
        <taxon>Spermatophyta</taxon>
        <taxon>Magnoliopsida</taxon>
        <taxon>Liliopsida</taxon>
        <taxon>Poales</taxon>
        <taxon>Poaceae</taxon>
        <taxon>BOP clade</taxon>
        <taxon>Oryzoideae</taxon>
        <taxon>Oryzeae</taxon>
        <taxon>Oryzinae</taxon>
        <taxon>Oryza</taxon>
    </lineage>
</organism>
<dbReference type="AlphaFoldDB" id="A0A0E0EXA5"/>
<evidence type="ECO:0000313" key="1">
    <source>
        <dbReference type="EnsemblPlants" id="OMERI10G05890.1"/>
    </source>
</evidence>